<protein>
    <submittedName>
        <fullName evidence="1">Uncharacterized protein</fullName>
    </submittedName>
</protein>
<name>A0ABT7GXH9_9ACTN</name>
<reference evidence="1 2" key="1">
    <citation type="submission" date="2023-05" db="EMBL/GenBank/DDBJ databases">
        <title>Sequencing and Assembly of Streptomyces sp. NP73.</title>
        <authorList>
            <person name="Konwar A.N."/>
            <person name="Saikia K."/>
            <person name="Thakur D."/>
        </authorList>
    </citation>
    <scope>NUCLEOTIDE SEQUENCE [LARGE SCALE GENOMIC DNA]</scope>
    <source>
        <strain evidence="1 2">NP73</strain>
    </source>
</reference>
<dbReference type="RefSeq" id="WP_285343604.1">
    <property type="nucleotide sequence ID" value="NZ_JASITI010000024.1"/>
</dbReference>
<keyword evidence="2" id="KW-1185">Reference proteome</keyword>
<proteinExistence type="predicted"/>
<organism evidence="1 2">
    <name type="scientific">Streptomyces katrae</name>
    <dbReference type="NCBI Taxonomy" id="68223"/>
    <lineage>
        <taxon>Bacteria</taxon>
        <taxon>Bacillati</taxon>
        <taxon>Actinomycetota</taxon>
        <taxon>Actinomycetes</taxon>
        <taxon>Kitasatosporales</taxon>
        <taxon>Streptomycetaceae</taxon>
        <taxon>Streptomyces</taxon>
    </lineage>
</organism>
<sequence length="55" mass="6456">MRRHRRPRRDLGATVNLINLIRLGMALWGLFTDYPVVRIAQKPLAWLADHFRGSE</sequence>
<evidence type="ECO:0000313" key="2">
    <source>
        <dbReference type="Proteomes" id="UP001223390"/>
    </source>
</evidence>
<gene>
    <name evidence="1" type="ORF">QEZ40_002921</name>
</gene>
<dbReference type="EMBL" id="JASITI010000024">
    <property type="protein sequence ID" value="MDK9497976.1"/>
    <property type="molecule type" value="Genomic_DNA"/>
</dbReference>
<comment type="caution">
    <text evidence="1">The sequence shown here is derived from an EMBL/GenBank/DDBJ whole genome shotgun (WGS) entry which is preliminary data.</text>
</comment>
<accession>A0ABT7GXH9</accession>
<dbReference type="Proteomes" id="UP001223390">
    <property type="component" value="Unassembled WGS sequence"/>
</dbReference>
<evidence type="ECO:0000313" key="1">
    <source>
        <dbReference type="EMBL" id="MDK9497976.1"/>
    </source>
</evidence>